<dbReference type="EMBL" id="SJJY01000008">
    <property type="protein sequence ID" value="TCC19377.1"/>
    <property type="molecule type" value="Genomic_DNA"/>
</dbReference>
<gene>
    <name evidence="1" type="ORF">E0H58_31175</name>
</gene>
<reference evidence="1 2" key="1">
    <citation type="submission" date="2019-02" db="EMBL/GenBank/DDBJ databases">
        <title>Kribbella capetownensis sp. nov. and Kribbella speibonae sp. nov., isolated from soil.</title>
        <authorList>
            <person name="Curtis S.M."/>
            <person name="Norton I."/>
            <person name="Everest G.J."/>
            <person name="Meyers P.R."/>
        </authorList>
    </citation>
    <scope>NUCLEOTIDE SEQUENCE [LARGE SCALE GENOMIC DNA]</scope>
    <source>
        <strain evidence="1 2">SK5</strain>
    </source>
</reference>
<dbReference type="InterPro" id="IPR036278">
    <property type="entry name" value="Sialidase_sf"/>
</dbReference>
<dbReference type="Proteomes" id="UP000292385">
    <property type="component" value="Unassembled WGS sequence"/>
</dbReference>
<comment type="caution">
    <text evidence="1">The sequence shown here is derived from an EMBL/GenBank/DDBJ whole genome shotgun (WGS) entry which is preliminary data.</text>
</comment>
<accession>A0ABY1ZWW3</accession>
<dbReference type="CDD" id="cd15482">
    <property type="entry name" value="Sialidase_non-viral"/>
    <property type="match status" value="1"/>
</dbReference>
<dbReference type="NCBIfam" id="NF040603">
    <property type="entry name" value="choice_anch_P"/>
    <property type="match status" value="1"/>
</dbReference>
<name>A0ABY1ZWW3_9ACTN</name>
<keyword evidence="2" id="KW-1185">Reference proteome</keyword>
<sequence>MSTRVRRRTGLMVMVLVLAGLLGIRPAEASTRAAMVDPDGLADALLGSYLVVADKQEPRDLVTSAESLDWRATHPAATADQIAEHLSKTGQQIDAKVADYLWTRNTAEAVGAAIEAIRTAEDAEPAGPRLTELIFSIVGTNDPSESGKAPDRISGAQQQIGWNAEFAAARTAVWAAVARTARADAAFNSGWNATLGAPLGVSASASGTTLAGTDQLKNTLDFPKILSQQGNPKEYRLATTEQFKALTDKLYAERKQDLGVLVQAFEARPPGASTPEPTPEQRAAAKKAADEREARINDAKAGLTGLAFLAGVVDKDLGRQIKLFGDGAIQIAEAVNKVITSAQMVNTVFSLAAVGLTGNFIGAISTLVTLFAGAGGGLESQVIKGIEDLKAQIADLRVHLDKQFDRVDRKLDTLYGAMMAQFNRIGADVQQVKEQAGSISVNLADVQNQLQVVGVSLLRAIQSLGEQRLWETTDALIDYTHYRPGSTLSKDQYLQGETAFYTAATTTAGTAAFVPPEDVYSTVDSKVSEVLGQYGPYGSISFLGAYAKKSLDPNFQEHGRVGNADVWELAANGYSLLSSQNPALAKAVAPVRAANVITAGRDIRDAAQEFSTPGPDGTTNALFGRLLSNYTAQTVKLANTIQDREGNVTGGKAYKLFDGPAQPVPADQQDVLKSPQDTPKCGGGENLATPDNVNGKQLGAAEEFARWAHNEPPTYGVCWSAQWVNPEERQEIVGPFLITVRSADLQVKFTESLAWKGADSKVARTTTKIVENDVTYQTCKQYWQQGPNECGPVLEPTKPLLDNWQKTDRAVFQQNATSDVPADTEADAAARMTEFLKTKRIQHYRETAVELQRDPATSLDLNLTVRLLRAYTQLGFPRALDTDNNLRGLLFGDHPIYTNSADEGFTIAALLSGAADNLAAGKAPEQQDQLEGTDNCQRLPGLEGVDPFAACLSWSAAVRLNRLAGLYAQHFKARWANVDQTLPLVQTAMRNLRLVTDTVNPKTAPGAPADDLPVNSPALATWSPATPATTAPGLDDTPAVATFKGVQFALWRGTDAGLYLASTSDGATWTAATRILSGRTTTARPALAVQNGKLVATWTESTKVFAATSADGANWSDPVQVTDQAAATARAATAAGPAVAVLAGRIFVAWKGSDGGLSIASSTDGQAWSAPVRAGDGRSAISPAMTASKDRLVLVWQEAAALRSASSSDGAQWMPGATIGESNGGATVTAAGDSVYAAWRSADGFRVASSTDGAGWSAPIAVVNDGPGGGAPAIDAFNGRLWLGWAGGADRLWSSYASRIQLPRIATSLAFDGTPRITNGQPAELRAKLAEGSAGPLARRTVALSVGAGSSEQTCYATTDFSGTAQCTIAKVEQPLNGQASVPLAAAYAGDRGHERSVARGTARLEYVTGRAFGLSATVNLAVVRLTLPPAPDTGMVRATGASVTAPACQAAVSTLVITAKALCAKVTTTAGPSAVTAVSTAESVRIGIPGLDVIEVSGLTATSTSTCAKSSGTTTLTLKVAGKPITVTGEPNTGIDLGGAARLLINEQVTDENGLTVNAVHLTALGGTVDVVVGSTTSAARNCG</sequence>
<dbReference type="RefSeq" id="WP_131466388.1">
    <property type="nucleotide sequence ID" value="NZ_SJJY01000008.1"/>
</dbReference>
<proteinExistence type="predicted"/>
<evidence type="ECO:0000313" key="1">
    <source>
        <dbReference type="EMBL" id="TCC19377.1"/>
    </source>
</evidence>
<protein>
    <submittedName>
        <fullName evidence="1">Uncharacterized protein</fullName>
    </submittedName>
</protein>
<evidence type="ECO:0000313" key="2">
    <source>
        <dbReference type="Proteomes" id="UP000292385"/>
    </source>
</evidence>
<dbReference type="SUPFAM" id="SSF50939">
    <property type="entry name" value="Sialidases"/>
    <property type="match status" value="1"/>
</dbReference>
<organism evidence="1 2">
    <name type="scientific">Kribbella speibonae</name>
    <dbReference type="NCBI Taxonomy" id="1572660"/>
    <lineage>
        <taxon>Bacteria</taxon>
        <taxon>Bacillati</taxon>
        <taxon>Actinomycetota</taxon>
        <taxon>Actinomycetes</taxon>
        <taxon>Propionibacteriales</taxon>
        <taxon>Kribbellaceae</taxon>
        <taxon>Kribbella</taxon>
    </lineage>
</organism>